<dbReference type="WBParaSite" id="Csp11.Scaffold626.g6615.t1">
    <property type="protein sequence ID" value="Csp11.Scaffold626.g6615.t1"/>
    <property type="gene ID" value="Csp11.Scaffold626.g6615"/>
</dbReference>
<evidence type="ECO:0000313" key="3">
    <source>
        <dbReference type="WBParaSite" id="Csp11.Scaffold626.g6615.t1"/>
    </source>
</evidence>
<evidence type="ECO:0000313" key="2">
    <source>
        <dbReference type="Proteomes" id="UP000095282"/>
    </source>
</evidence>
<protein>
    <submittedName>
        <fullName evidence="3">Uncharacterized protein</fullName>
    </submittedName>
</protein>
<dbReference type="Proteomes" id="UP000095282">
    <property type="component" value="Unplaced"/>
</dbReference>
<keyword evidence="2" id="KW-1185">Reference proteome</keyword>
<sequence>MNEEGRWKGVVESEKKKKKRSYGPSLKLTIPNDEGAKIREEKRNNRGVLEKEEEEGLLAQKLRTPLGCALPQSRSSLSSPIAVSTISIDTNREGLRADCKQMMTPVFMLIRETTQIN</sequence>
<name>A0A1I7TJT9_9PELO</name>
<dbReference type="AlphaFoldDB" id="A0A1I7TJT9"/>
<reference evidence="3" key="1">
    <citation type="submission" date="2016-11" db="UniProtKB">
        <authorList>
            <consortium name="WormBaseParasite"/>
        </authorList>
    </citation>
    <scope>IDENTIFICATION</scope>
</reference>
<feature type="compositionally biased region" description="Basic and acidic residues" evidence="1">
    <location>
        <begin position="1"/>
        <end position="15"/>
    </location>
</feature>
<proteinExistence type="predicted"/>
<accession>A0A1I7TJT9</accession>
<evidence type="ECO:0000256" key="1">
    <source>
        <dbReference type="SAM" id="MobiDB-lite"/>
    </source>
</evidence>
<organism evidence="2 3">
    <name type="scientific">Caenorhabditis tropicalis</name>
    <dbReference type="NCBI Taxonomy" id="1561998"/>
    <lineage>
        <taxon>Eukaryota</taxon>
        <taxon>Metazoa</taxon>
        <taxon>Ecdysozoa</taxon>
        <taxon>Nematoda</taxon>
        <taxon>Chromadorea</taxon>
        <taxon>Rhabditida</taxon>
        <taxon>Rhabditina</taxon>
        <taxon>Rhabditomorpha</taxon>
        <taxon>Rhabditoidea</taxon>
        <taxon>Rhabditidae</taxon>
        <taxon>Peloderinae</taxon>
        <taxon>Caenorhabditis</taxon>
    </lineage>
</organism>
<feature type="region of interest" description="Disordered" evidence="1">
    <location>
        <begin position="1"/>
        <end position="30"/>
    </location>
</feature>